<reference evidence="1 2" key="1">
    <citation type="submission" date="2013-09" db="EMBL/GenBank/DDBJ databases">
        <title>Corchorus capsularis genome sequencing.</title>
        <authorList>
            <person name="Alam M."/>
            <person name="Haque M.S."/>
            <person name="Islam M.S."/>
            <person name="Emdad E.M."/>
            <person name="Islam M.M."/>
            <person name="Ahmed B."/>
            <person name="Halim A."/>
            <person name="Hossen Q.M.M."/>
            <person name="Hossain M.Z."/>
            <person name="Ahmed R."/>
            <person name="Khan M.M."/>
            <person name="Islam R."/>
            <person name="Rashid M.M."/>
            <person name="Khan S.A."/>
            <person name="Rahman M.S."/>
            <person name="Alam M."/>
        </authorList>
    </citation>
    <scope>NUCLEOTIDE SEQUENCE [LARGE SCALE GENOMIC DNA]</scope>
    <source>
        <strain evidence="2">cv. CVL-1</strain>
        <tissue evidence="1">Whole seedling</tissue>
    </source>
</reference>
<dbReference type="AlphaFoldDB" id="A0A1R3JT50"/>
<accession>A0A1R3JT50</accession>
<dbReference type="EMBL" id="AWWV01007152">
    <property type="protein sequence ID" value="OMO98018.1"/>
    <property type="molecule type" value="Genomic_DNA"/>
</dbReference>
<organism evidence="1 2">
    <name type="scientific">Corchorus capsularis</name>
    <name type="common">Jute</name>
    <dbReference type="NCBI Taxonomy" id="210143"/>
    <lineage>
        <taxon>Eukaryota</taxon>
        <taxon>Viridiplantae</taxon>
        <taxon>Streptophyta</taxon>
        <taxon>Embryophyta</taxon>
        <taxon>Tracheophyta</taxon>
        <taxon>Spermatophyta</taxon>
        <taxon>Magnoliopsida</taxon>
        <taxon>eudicotyledons</taxon>
        <taxon>Gunneridae</taxon>
        <taxon>Pentapetalae</taxon>
        <taxon>rosids</taxon>
        <taxon>malvids</taxon>
        <taxon>Malvales</taxon>
        <taxon>Malvaceae</taxon>
        <taxon>Grewioideae</taxon>
        <taxon>Apeibeae</taxon>
        <taxon>Corchorus</taxon>
    </lineage>
</organism>
<keyword evidence="2" id="KW-1185">Reference proteome</keyword>
<dbReference type="Proteomes" id="UP000188268">
    <property type="component" value="Unassembled WGS sequence"/>
</dbReference>
<protein>
    <submittedName>
        <fullName evidence="1">Uncharacterized protein</fullName>
    </submittedName>
</protein>
<proteinExistence type="predicted"/>
<dbReference type="Gramene" id="OMO98018">
    <property type="protein sequence ID" value="OMO98018"/>
    <property type="gene ID" value="CCACVL1_04376"/>
</dbReference>
<evidence type="ECO:0000313" key="1">
    <source>
        <dbReference type="EMBL" id="OMO98018.1"/>
    </source>
</evidence>
<comment type="caution">
    <text evidence="1">The sequence shown here is derived from an EMBL/GenBank/DDBJ whole genome shotgun (WGS) entry which is preliminary data.</text>
</comment>
<sequence length="29" mass="3235">PDFLVFFCGSTDNFGAFDFNDSTGRSSRK</sequence>
<feature type="non-terminal residue" evidence="1">
    <location>
        <position position="1"/>
    </location>
</feature>
<gene>
    <name evidence="1" type="ORF">CCACVL1_04376</name>
</gene>
<evidence type="ECO:0000313" key="2">
    <source>
        <dbReference type="Proteomes" id="UP000188268"/>
    </source>
</evidence>
<name>A0A1R3JT50_COCAP</name>